<evidence type="ECO:0000259" key="2">
    <source>
        <dbReference type="PROSITE" id="PS51140"/>
    </source>
</evidence>
<evidence type="ECO:0000313" key="4">
    <source>
        <dbReference type="Proteomes" id="UP000886520"/>
    </source>
</evidence>
<dbReference type="InterPro" id="IPR052586">
    <property type="entry name" value="ASCC2"/>
</dbReference>
<sequence>MAAAANSARPKQQWRPSRGSGQIRDATDRSGNGNSGFHSALQDIGPSLSSSTALMASSSFSSSSGDTSSSKHKILNNENSFLPYLPHDDAVAAGLGADLGGIDAVETQRVADLLNEDFGRLLRMQPSEFWKAVTMDSSIEVSLDSYLQFRRRWYDSHSNEGGKPLAGVIVGDQLLFRRVFMVLYHMSLNLESRAQPTDVNLLSEGQTEVIFQRRFFDIPKLLDICAIYGHDNQDLTRQLVKNAFSTNAGLFEDLANIVPVISNTVQTMQQRCLSTLTMQLPTKSHEMSLVVKIRQELLEVLDYLIDAVISLHTFVGAYWEGSLVLVLAGNLSDSGYHILVTLSTMHDCLIPVVRKSFSHLQGLCTDKHMGSAVETRSTRLRFCLIDLVWRLFYFSHLKESSFADSQDSYINHLLEVYVCNPKARGEGLVQALSGMEEESSKTCAEKTAFNGVLIRNVDRKYKLLERVNQLRKKGLISLDSVQYDYVEAIVSQVATVSSVSLPNHSDLVPSAQELSEVDVLNESKISHIKDILPDYGAGFIEACLEAYDNNPEEVIQRILEGTLHPTLQSVDTTLEVKPGSRNTSLLAKDKGKGKIEEASLQKRMNFLDTQPGIRLQGDADGLTQRRSSSVLASSSSVSEESKNIFSGVSDSHSAKDLKGRFVRKDKGEEGTQALLNERLADDVLRTAAYAAQYEDEYDDSFDDLGTSIAEGVEEAESLVDLAKVKPSVGIEMGFRKDSKISSGGRTAGIGRGGWPLNNGSSQQAKSDTARENNSTIVDSQRKAQPPANRGRGRGRRNEPRGQFYVKDGMNYSYKVAGSVAVASVEDAEELKKAEKDTVYGLGQGGNVPVSGDQPAERKYSAQGSSHSRPDSSGRGGQSRGRGAPRKEHDHHHRKDRAMQKHFAGLGGF</sequence>
<dbReference type="PANTHER" id="PTHR21494:SF0">
    <property type="entry name" value="ACTIVATING SIGNAL COINTEGRATOR 1 COMPLEX SUBUNIT 2"/>
    <property type="match status" value="1"/>
</dbReference>
<name>A0A9D4V6K5_ADICA</name>
<feature type="region of interest" description="Disordered" evidence="1">
    <location>
        <begin position="741"/>
        <end position="804"/>
    </location>
</feature>
<feature type="domain" description="CUE" evidence="2">
    <location>
        <begin position="520"/>
        <end position="563"/>
    </location>
</feature>
<dbReference type="AlphaFoldDB" id="A0A9D4V6K5"/>
<protein>
    <recommendedName>
        <fullName evidence="2">CUE domain-containing protein</fullName>
    </recommendedName>
</protein>
<evidence type="ECO:0000313" key="3">
    <source>
        <dbReference type="EMBL" id="KAI5080760.1"/>
    </source>
</evidence>
<dbReference type="OrthoDB" id="5577209at2759"/>
<comment type="caution">
    <text evidence="3">The sequence shown here is derived from an EMBL/GenBank/DDBJ whole genome shotgun (WGS) entry which is preliminary data.</text>
</comment>
<feature type="region of interest" description="Disordered" evidence="1">
    <location>
        <begin position="835"/>
        <end position="908"/>
    </location>
</feature>
<dbReference type="PROSITE" id="PS51140">
    <property type="entry name" value="CUE"/>
    <property type="match status" value="1"/>
</dbReference>
<feature type="region of interest" description="Disordered" evidence="1">
    <location>
        <begin position="615"/>
        <end position="634"/>
    </location>
</feature>
<dbReference type="EMBL" id="JABFUD020000004">
    <property type="protein sequence ID" value="KAI5080760.1"/>
    <property type="molecule type" value="Genomic_DNA"/>
</dbReference>
<gene>
    <name evidence="3" type="ORF">GOP47_0003943</name>
</gene>
<dbReference type="Gene3D" id="1.10.8.10">
    <property type="entry name" value="DNA helicase RuvA subunit, C-terminal domain"/>
    <property type="match status" value="1"/>
</dbReference>
<dbReference type="Pfam" id="PF02845">
    <property type="entry name" value="CUE"/>
    <property type="match status" value="1"/>
</dbReference>
<dbReference type="InterPro" id="IPR041800">
    <property type="entry name" value="ASCC2_CUE"/>
</dbReference>
<proteinExistence type="predicted"/>
<organism evidence="3 4">
    <name type="scientific">Adiantum capillus-veneris</name>
    <name type="common">Maidenhair fern</name>
    <dbReference type="NCBI Taxonomy" id="13818"/>
    <lineage>
        <taxon>Eukaryota</taxon>
        <taxon>Viridiplantae</taxon>
        <taxon>Streptophyta</taxon>
        <taxon>Embryophyta</taxon>
        <taxon>Tracheophyta</taxon>
        <taxon>Polypodiopsida</taxon>
        <taxon>Polypodiidae</taxon>
        <taxon>Polypodiales</taxon>
        <taxon>Pteridineae</taxon>
        <taxon>Pteridaceae</taxon>
        <taxon>Vittarioideae</taxon>
        <taxon>Adiantum</taxon>
    </lineage>
</organism>
<dbReference type="Proteomes" id="UP000886520">
    <property type="component" value="Chromosome 4"/>
</dbReference>
<dbReference type="SMART" id="SM00546">
    <property type="entry name" value="CUE"/>
    <property type="match status" value="1"/>
</dbReference>
<dbReference type="GO" id="GO:0043130">
    <property type="term" value="F:ubiquitin binding"/>
    <property type="evidence" value="ECO:0007669"/>
    <property type="project" value="InterPro"/>
</dbReference>
<evidence type="ECO:0000256" key="1">
    <source>
        <dbReference type="SAM" id="MobiDB-lite"/>
    </source>
</evidence>
<dbReference type="CDD" id="cd14364">
    <property type="entry name" value="CUE_ASCC2"/>
    <property type="match status" value="1"/>
</dbReference>
<dbReference type="InterPro" id="IPR009060">
    <property type="entry name" value="UBA-like_sf"/>
</dbReference>
<reference evidence="3" key="1">
    <citation type="submission" date="2021-01" db="EMBL/GenBank/DDBJ databases">
        <title>Adiantum capillus-veneris genome.</title>
        <authorList>
            <person name="Fang Y."/>
            <person name="Liao Q."/>
        </authorList>
    </citation>
    <scope>NUCLEOTIDE SEQUENCE</scope>
    <source>
        <strain evidence="3">H3</strain>
        <tissue evidence="3">Leaf</tissue>
    </source>
</reference>
<accession>A0A9D4V6K5</accession>
<keyword evidence="4" id="KW-1185">Reference proteome</keyword>
<dbReference type="PANTHER" id="PTHR21494">
    <property type="entry name" value="ACTIVATING SIGNAL COINTEGRATOR 1 COMPLEX SUBUNIT 2 ASC-1 COMPLEX SUBUNIT P100"/>
    <property type="match status" value="1"/>
</dbReference>
<feature type="compositionally biased region" description="Polar residues" evidence="1">
    <location>
        <begin position="757"/>
        <end position="778"/>
    </location>
</feature>
<dbReference type="SUPFAM" id="SSF46934">
    <property type="entry name" value="UBA-like"/>
    <property type="match status" value="1"/>
</dbReference>
<dbReference type="InterPro" id="IPR003892">
    <property type="entry name" value="CUE"/>
</dbReference>
<feature type="region of interest" description="Disordered" evidence="1">
    <location>
        <begin position="1"/>
        <end position="42"/>
    </location>
</feature>